<evidence type="ECO:0000259" key="7">
    <source>
        <dbReference type="SMART" id="SM01049"/>
    </source>
</evidence>
<keyword evidence="9" id="KW-1185">Reference proteome</keyword>
<name>A0ABS7JLX6_9HELI</name>
<feature type="non-terminal residue" evidence="8">
    <location>
        <position position="340"/>
    </location>
</feature>
<evidence type="ECO:0000256" key="3">
    <source>
        <dbReference type="ARBA" id="ARBA00022692"/>
    </source>
</evidence>
<comment type="subcellular location">
    <subcellularLocation>
        <location evidence="1">Cell membrane</location>
        <topology evidence="1">Multi-pass membrane protein</topology>
    </subcellularLocation>
</comment>
<accession>A0ABS7JLX6</accession>
<dbReference type="Pfam" id="PF08269">
    <property type="entry name" value="dCache_2"/>
    <property type="match status" value="1"/>
</dbReference>
<dbReference type="Proteomes" id="UP000700059">
    <property type="component" value="Unassembled WGS sequence"/>
</dbReference>
<dbReference type="InterPro" id="IPR033480">
    <property type="entry name" value="sCache_2"/>
</dbReference>
<dbReference type="SMART" id="SM01049">
    <property type="entry name" value="Cache_2"/>
    <property type="match status" value="1"/>
</dbReference>
<dbReference type="RefSeq" id="WP_221561795.1">
    <property type="nucleotide sequence ID" value="NZ_JAIGYQ010000003.1"/>
</dbReference>
<proteinExistence type="predicted"/>
<evidence type="ECO:0000256" key="2">
    <source>
        <dbReference type="ARBA" id="ARBA00022475"/>
    </source>
</evidence>
<protein>
    <submittedName>
        <fullName evidence="8">Cache domain-containing protein</fullName>
    </submittedName>
</protein>
<sequence length="340" mass="37686">MYKNLSLKTKIMVLALGMLAGIVVAIGVVIYFEKNIISDTHIAIHDSVKQEVEQKLKLATDSLAYTLGEFVRGLDEKTQIQIIAKGIENFRFEDDKSGYYFAYKEHIPVAHPTRKDLLGKSLYEAKDTNGVYYVRELFESAKTQDKETKFVYFTFSKPLLDGTLGSAQKIGYATMIPNTNNIWLSTGVYIDTLATHTGEISRNIVGGINAMLLKALVFGGCALLVIIIPLLLAFYNNLASSVQVVQTNLRNFFSFVNNSSANTTLITLNSKDEFGTMTKEINANIQNIEEGLKQDSLAITQSAQTAKAVESGDLSARIIENPHNPQLIELKKVLNNMLDV</sequence>
<evidence type="ECO:0000313" key="9">
    <source>
        <dbReference type="Proteomes" id="UP000700059"/>
    </source>
</evidence>
<organism evidence="8 9">
    <name type="scientific">Helicobacter turcicus</name>
    <dbReference type="NCBI Taxonomy" id="2867412"/>
    <lineage>
        <taxon>Bacteria</taxon>
        <taxon>Pseudomonadati</taxon>
        <taxon>Campylobacterota</taxon>
        <taxon>Epsilonproteobacteria</taxon>
        <taxon>Campylobacterales</taxon>
        <taxon>Helicobacteraceae</taxon>
        <taxon>Helicobacter</taxon>
    </lineage>
</organism>
<feature type="transmembrane region" description="Helical" evidence="6">
    <location>
        <begin position="12"/>
        <end position="32"/>
    </location>
</feature>
<dbReference type="EMBL" id="JAIGYQ010000003">
    <property type="protein sequence ID" value="MBX7490392.1"/>
    <property type="molecule type" value="Genomic_DNA"/>
</dbReference>
<evidence type="ECO:0000256" key="6">
    <source>
        <dbReference type="SAM" id="Phobius"/>
    </source>
</evidence>
<keyword evidence="4 6" id="KW-1133">Transmembrane helix</keyword>
<feature type="transmembrane region" description="Helical" evidence="6">
    <location>
        <begin position="211"/>
        <end position="235"/>
    </location>
</feature>
<comment type="caution">
    <text evidence="8">The sequence shown here is derived from an EMBL/GenBank/DDBJ whole genome shotgun (WGS) entry which is preliminary data.</text>
</comment>
<keyword evidence="3 6" id="KW-0812">Transmembrane</keyword>
<reference evidence="8 9" key="1">
    <citation type="submission" date="2021-08" db="EMBL/GenBank/DDBJ databases">
        <title>Helicobacter spp. isolated from feces of Anatolian Ground Squirrel (Spermophilus xanthoprymnus) in Turkey.</title>
        <authorList>
            <person name="Aydin F."/>
            <person name="Abay S."/>
            <person name="Kayman T."/>
            <person name="Karakaya E."/>
            <person name="Saticioglu I.B."/>
        </authorList>
    </citation>
    <scope>NUCLEOTIDE SEQUENCE [LARGE SCALE GENOMIC DNA]</scope>
    <source>
        <strain evidence="8 9">Faydin-H70</strain>
    </source>
</reference>
<evidence type="ECO:0000256" key="1">
    <source>
        <dbReference type="ARBA" id="ARBA00004651"/>
    </source>
</evidence>
<evidence type="ECO:0000256" key="5">
    <source>
        <dbReference type="ARBA" id="ARBA00023136"/>
    </source>
</evidence>
<dbReference type="InterPro" id="IPR004010">
    <property type="entry name" value="Double_Cache_2"/>
</dbReference>
<keyword evidence="2" id="KW-1003">Cell membrane</keyword>
<gene>
    <name evidence="8" type="ORF">K4G57_02715</name>
</gene>
<dbReference type="Gene3D" id="3.30.450.20">
    <property type="entry name" value="PAS domain"/>
    <property type="match status" value="1"/>
</dbReference>
<feature type="domain" description="Single Cache" evidence="7">
    <location>
        <begin position="45"/>
        <end position="135"/>
    </location>
</feature>
<keyword evidence="5 6" id="KW-0472">Membrane</keyword>
<evidence type="ECO:0000256" key="4">
    <source>
        <dbReference type="ARBA" id="ARBA00022989"/>
    </source>
</evidence>
<evidence type="ECO:0000313" key="8">
    <source>
        <dbReference type="EMBL" id="MBX7490392.1"/>
    </source>
</evidence>